<evidence type="ECO:0000256" key="2">
    <source>
        <dbReference type="SAM" id="SignalP"/>
    </source>
</evidence>
<dbReference type="Proteomes" id="UP000193642">
    <property type="component" value="Unassembled WGS sequence"/>
</dbReference>
<dbReference type="SUPFAM" id="SSF81383">
    <property type="entry name" value="F-box domain"/>
    <property type="match status" value="1"/>
</dbReference>
<accession>A0A1Y2C9W7</accession>
<keyword evidence="2" id="KW-0732">Signal</keyword>
<reference evidence="4 5" key="1">
    <citation type="submission" date="2016-07" db="EMBL/GenBank/DDBJ databases">
        <title>Pervasive Adenine N6-methylation of Active Genes in Fungi.</title>
        <authorList>
            <consortium name="DOE Joint Genome Institute"/>
            <person name="Mondo S.J."/>
            <person name="Dannebaum R.O."/>
            <person name="Kuo R.C."/>
            <person name="Labutti K."/>
            <person name="Haridas S."/>
            <person name="Kuo A."/>
            <person name="Salamov A."/>
            <person name="Ahrendt S.R."/>
            <person name="Lipzen A."/>
            <person name="Sullivan W."/>
            <person name="Andreopoulos W.B."/>
            <person name="Clum A."/>
            <person name="Lindquist E."/>
            <person name="Daum C."/>
            <person name="Ramamoorthy G.K."/>
            <person name="Gryganskyi A."/>
            <person name="Culley D."/>
            <person name="Magnuson J.K."/>
            <person name="James T.Y."/>
            <person name="O'Malley M.A."/>
            <person name="Stajich J.E."/>
            <person name="Spatafora J.W."/>
            <person name="Visel A."/>
            <person name="Grigoriev I.V."/>
        </authorList>
    </citation>
    <scope>NUCLEOTIDE SEQUENCE [LARGE SCALE GENOMIC DNA]</scope>
    <source>
        <strain evidence="4 5">JEL800</strain>
    </source>
</reference>
<feature type="chain" id="PRO_5012711405" description="F-box domain-containing protein" evidence="2">
    <location>
        <begin position="23"/>
        <end position="480"/>
    </location>
</feature>
<feature type="domain" description="F-box" evidence="3">
    <location>
        <begin position="1"/>
        <end position="48"/>
    </location>
</feature>
<name>A0A1Y2C9W7_9FUNG</name>
<evidence type="ECO:0000256" key="1">
    <source>
        <dbReference type="SAM" id="MobiDB-lite"/>
    </source>
</evidence>
<dbReference type="InterPro" id="IPR001810">
    <property type="entry name" value="F-box_dom"/>
</dbReference>
<organism evidence="4 5">
    <name type="scientific">Rhizoclosmatium globosum</name>
    <dbReference type="NCBI Taxonomy" id="329046"/>
    <lineage>
        <taxon>Eukaryota</taxon>
        <taxon>Fungi</taxon>
        <taxon>Fungi incertae sedis</taxon>
        <taxon>Chytridiomycota</taxon>
        <taxon>Chytridiomycota incertae sedis</taxon>
        <taxon>Chytridiomycetes</taxon>
        <taxon>Chytridiales</taxon>
        <taxon>Chytriomycetaceae</taxon>
        <taxon>Rhizoclosmatium</taxon>
    </lineage>
</organism>
<gene>
    <name evidence="4" type="ORF">BCR33DRAFT_785635</name>
</gene>
<sequence>MLQTLPPELLLLIVSFVSPDTASLVRLGATCRRVAAFVSADSHVWRRLVSNLGFPLPPSLITPKTVAVLLATTHCDSCAKRTKDVSWRLLRKLCHKCLRVHTQIPPTLTRNPSQEQPLSDTPFNEWVYAMVLTVALKEREKSESAAATKAAKRATLITRFAALPLSPVSPDLSIPSLLDQCPSFKHIWSSRPTNVSPRVFSNASAILLPQLLQVRINAFALDLFDTSCRQVFAEPFLAWMPIPRWYTNKYMLYLAQSKTVFENFLVGEVFKDMAWNDPFPLVDLTPAIEKLEENLTVPLRAFEFQKRALVAKYPRMERVMMHFESNCITLIRDLFTEFPVLPSPSTLTPLPTAALPTPDTANQSLQTPPSSPSRPTDETLDLSQLPQPTTIKEKFETLFSEYVIKLRLLRLFPSCQACWLQPQLRNSGVRRLYVVQAGVIAWYLKFPRYFDFRDDIWHTNYKAIERSAHRWIRDVVQTSV</sequence>
<dbReference type="CDD" id="cd09917">
    <property type="entry name" value="F-box_SF"/>
    <property type="match status" value="1"/>
</dbReference>
<comment type="caution">
    <text evidence="4">The sequence shown here is derived from an EMBL/GenBank/DDBJ whole genome shotgun (WGS) entry which is preliminary data.</text>
</comment>
<dbReference type="EMBL" id="MCGO01000024">
    <property type="protein sequence ID" value="ORY43838.1"/>
    <property type="molecule type" value="Genomic_DNA"/>
</dbReference>
<feature type="region of interest" description="Disordered" evidence="1">
    <location>
        <begin position="349"/>
        <end position="383"/>
    </location>
</feature>
<dbReference type="PROSITE" id="PS50181">
    <property type="entry name" value="FBOX"/>
    <property type="match status" value="1"/>
</dbReference>
<evidence type="ECO:0000313" key="5">
    <source>
        <dbReference type="Proteomes" id="UP000193642"/>
    </source>
</evidence>
<proteinExistence type="predicted"/>
<keyword evidence="5" id="KW-1185">Reference proteome</keyword>
<dbReference type="Gene3D" id="1.20.1280.50">
    <property type="match status" value="1"/>
</dbReference>
<evidence type="ECO:0000259" key="3">
    <source>
        <dbReference type="PROSITE" id="PS50181"/>
    </source>
</evidence>
<evidence type="ECO:0000313" key="4">
    <source>
        <dbReference type="EMBL" id="ORY43838.1"/>
    </source>
</evidence>
<feature type="signal peptide" evidence="2">
    <location>
        <begin position="1"/>
        <end position="22"/>
    </location>
</feature>
<feature type="compositionally biased region" description="Low complexity" evidence="1">
    <location>
        <begin position="349"/>
        <end position="358"/>
    </location>
</feature>
<dbReference type="OrthoDB" id="2116430at2759"/>
<protein>
    <recommendedName>
        <fullName evidence="3">F-box domain-containing protein</fullName>
    </recommendedName>
</protein>
<feature type="compositionally biased region" description="Polar residues" evidence="1">
    <location>
        <begin position="359"/>
        <end position="368"/>
    </location>
</feature>
<dbReference type="AlphaFoldDB" id="A0A1Y2C9W7"/>
<dbReference type="InterPro" id="IPR036047">
    <property type="entry name" value="F-box-like_dom_sf"/>
</dbReference>
<dbReference type="Pfam" id="PF12937">
    <property type="entry name" value="F-box-like"/>
    <property type="match status" value="1"/>
</dbReference>